<reference evidence="2 3" key="2">
    <citation type="submission" date="2015-02" db="EMBL/GenBank/DDBJ databases">
        <title>The complete genome of Sphingomonas hengshuiensis sp. WHSC-8 isolated from soil of Hengshui Lake.</title>
        <authorList>
            <person name="Wei S."/>
            <person name="Guo J."/>
            <person name="Su C."/>
            <person name="Wu R."/>
            <person name="Zhang Z."/>
            <person name="Liang K."/>
            <person name="Li H."/>
            <person name="Wang T."/>
            <person name="Liu H."/>
            <person name="Zhang C."/>
            <person name="Li Z."/>
            <person name="Wang Q."/>
            <person name="Meng J."/>
        </authorList>
    </citation>
    <scope>NUCLEOTIDE SEQUENCE [LARGE SCALE GENOMIC DNA]</scope>
    <source>
        <strain evidence="2 3">WHSC-8</strain>
    </source>
</reference>
<accession>A0A7U4J8S6</accession>
<dbReference type="RefSeq" id="WP_044332254.1">
    <property type="nucleotide sequence ID" value="NZ_CP010836.1"/>
</dbReference>
<proteinExistence type="predicted"/>
<gene>
    <name evidence="2" type="ORF">TS85_11375</name>
</gene>
<dbReference type="AlphaFoldDB" id="A0A7U4J8S6"/>
<organism evidence="2 3">
    <name type="scientific">Sphingomonas hengshuiensis</name>
    <dbReference type="NCBI Taxonomy" id="1609977"/>
    <lineage>
        <taxon>Bacteria</taxon>
        <taxon>Pseudomonadati</taxon>
        <taxon>Pseudomonadota</taxon>
        <taxon>Alphaproteobacteria</taxon>
        <taxon>Sphingomonadales</taxon>
        <taxon>Sphingomonadaceae</taxon>
        <taxon>Sphingomonas</taxon>
    </lineage>
</organism>
<keyword evidence="3" id="KW-1185">Reference proteome</keyword>
<evidence type="ECO:0000313" key="2">
    <source>
        <dbReference type="EMBL" id="AJP72262.1"/>
    </source>
</evidence>
<dbReference type="Proteomes" id="UP000032300">
    <property type="component" value="Chromosome"/>
</dbReference>
<reference evidence="2 3" key="1">
    <citation type="journal article" date="2015" name="Int. J. Syst. Evol. Microbiol.">
        <title>Sphingomonas hengshuiensis sp. nov., isolated from lake wetland.</title>
        <authorList>
            <person name="Wei S."/>
            <person name="Wang T."/>
            <person name="Liu H."/>
            <person name="Zhang C."/>
            <person name="Guo J."/>
            <person name="Wang Q."/>
            <person name="Liang K."/>
            <person name="Zhang Z."/>
        </authorList>
    </citation>
    <scope>NUCLEOTIDE SEQUENCE [LARGE SCALE GENOMIC DNA]</scope>
    <source>
        <strain evidence="2 3">WHSC-8</strain>
    </source>
</reference>
<protein>
    <submittedName>
        <fullName evidence="2">Uncharacterized protein</fullName>
    </submittedName>
</protein>
<evidence type="ECO:0000256" key="1">
    <source>
        <dbReference type="SAM" id="MobiDB-lite"/>
    </source>
</evidence>
<feature type="region of interest" description="Disordered" evidence="1">
    <location>
        <begin position="41"/>
        <end position="60"/>
    </location>
</feature>
<dbReference type="KEGG" id="sphi:TS85_11375"/>
<name>A0A7U4J8S6_9SPHN</name>
<sequence>MPKAATVRRIKADLHRVEAAVAVLHRTLASALEMHGPDMGLDDETLALAAPKTPPKPDGE</sequence>
<dbReference type="EMBL" id="CP010836">
    <property type="protein sequence ID" value="AJP72262.1"/>
    <property type="molecule type" value="Genomic_DNA"/>
</dbReference>
<evidence type="ECO:0000313" key="3">
    <source>
        <dbReference type="Proteomes" id="UP000032300"/>
    </source>
</evidence>